<dbReference type="STRING" id="658196.A0A397TS26"/>
<feature type="region of interest" description="Disordered" evidence="5">
    <location>
        <begin position="1"/>
        <end position="22"/>
    </location>
</feature>
<feature type="compositionally biased region" description="Low complexity" evidence="5">
    <location>
        <begin position="168"/>
        <end position="241"/>
    </location>
</feature>
<comment type="subcellular location">
    <subcellularLocation>
        <location evidence="1">Nucleus</location>
    </subcellularLocation>
</comment>
<evidence type="ECO:0000313" key="7">
    <source>
        <dbReference type="EMBL" id="RIA99267.1"/>
    </source>
</evidence>
<dbReference type="GO" id="GO:0006999">
    <property type="term" value="P:nuclear pore organization"/>
    <property type="evidence" value="ECO:0007669"/>
    <property type="project" value="TreeGrafter"/>
</dbReference>
<keyword evidence="8" id="KW-1185">Reference proteome</keyword>
<accession>A0A397TS26</accession>
<dbReference type="Gene3D" id="1.20.5.490">
    <property type="entry name" value="Single helix bin"/>
    <property type="match status" value="1"/>
</dbReference>
<dbReference type="GO" id="GO:0017056">
    <property type="term" value="F:structural constituent of nuclear pore"/>
    <property type="evidence" value="ECO:0007669"/>
    <property type="project" value="TreeGrafter"/>
</dbReference>
<proteinExistence type="predicted"/>
<evidence type="ECO:0000256" key="5">
    <source>
        <dbReference type="SAM" id="MobiDB-lite"/>
    </source>
</evidence>
<gene>
    <name evidence="7" type="ORF">C1645_731056</name>
</gene>
<organism evidence="7 8">
    <name type="scientific">Glomus cerebriforme</name>
    <dbReference type="NCBI Taxonomy" id="658196"/>
    <lineage>
        <taxon>Eukaryota</taxon>
        <taxon>Fungi</taxon>
        <taxon>Fungi incertae sedis</taxon>
        <taxon>Mucoromycota</taxon>
        <taxon>Glomeromycotina</taxon>
        <taxon>Glomeromycetes</taxon>
        <taxon>Glomerales</taxon>
        <taxon>Glomeraceae</taxon>
        <taxon>Glomus</taxon>
    </lineage>
</organism>
<reference evidence="7 8" key="1">
    <citation type="submission" date="2018-06" db="EMBL/GenBank/DDBJ databases">
        <title>Comparative genomics reveals the genomic features of Rhizophagus irregularis, R. cerebriforme, R. diaphanum and Gigaspora rosea, and their symbiotic lifestyle signature.</title>
        <authorList>
            <person name="Morin E."/>
            <person name="San Clemente H."/>
            <person name="Chen E.C.H."/>
            <person name="De La Providencia I."/>
            <person name="Hainaut M."/>
            <person name="Kuo A."/>
            <person name="Kohler A."/>
            <person name="Murat C."/>
            <person name="Tang N."/>
            <person name="Roy S."/>
            <person name="Loubradou J."/>
            <person name="Henrissat B."/>
            <person name="Grigoriev I.V."/>
            <person name="Corradi N."/>
            <person name="Roux C."/>
            <person name="Martin F.M."/>
        </authorList>
    </citation>
    <scope>NUCLEOTIDE SEQUENCE [LARGE SCALE GENOMIC DNA]</scope>
    <source>
        <strain evidence="7 8">DAOM 227022</strain>
    </source>
</reference>
<dbReference type="PANTHER" id="PTHR13000">
    <property type="entry name" value="NUCLEOPORIN P54"/>
    <property type="match status" value="1"/>
</dbReference>
<evidence type="ECO:0000256" key="4">
    <source>
        <dbReference type="SAM" id="Coils"/>
    </source>
</evidence>
<dbReference type="GO" id="GO:0036228">
    <property type="term" value="P:protein localization to nuclear inner membrane"/>
    <property type="evidence" value="ECO:0007669"/>
    <property type="project" value="TreeGrafter"/>
</dbReference>
<dbReference type="Proteomes" id="UP000265703">
    <property type="component" value="Unassembled WGS sequence"/>
</dbReference>
<feature type="coiled-coil region" evidence="4">
    <location>
        <begin position="372"/>
        <end position="421"/>
    </location>
</feature>
<evidence type="ECO:0000256" key="2">
    <source>
        <dbReference type="ARBA" id="ARBA00022448"/>
    </source>
</evidence>
<feature type="compositionally biased region" description="Polar residues" evidence="5">
    <location>
        <begin position="1"/>
        <end position="16"/>
    </location>
</feature>
<comment type="caution">
    <text evidence="7">The sequence shown here is derived from an EMBL/GenBank/DDBJ whole genome shotgun (WGS) entry which is preliminary data.</text>
</comment>
<feature type="compositionally biased region" description="Low complexity" evidence="5">
    <location>
        <begin position="132"/>
        <end position="160"/>
    </location>
</feature>
<feature type="region of interest" description="Disordered" evidence="5">
    <location>
        <begin position="74"/>
        <end position="107"/>
    </location>
</feature>
<dbReference type="EMBL" id="QKYT01000006">
    <property type="protein sequence ID" value="RIA99267.1"/>
    <property type="molecule type" value="Genomic_DNA"/>
</dbReference>
<dbReference type="InterPro" id="IPR024864">
    <property type="entry name" value="Nup54/Nup57/Nup44"/>
</dbReference>
<dbReference type="AlphaFoldDB" id="A0A397TS26"/>
<dbReference type="OrthoDB" id="6162375at2759"/>
<dbReference type="GO" id="GO:0006607">
    <property type="term" value="P:NLS-bearing protein import into nucleus"/>
    <property type="evidence" value="ECO:0007669"/>
    <property type="project" value="TreeGrafter"/>
</dbReference>
<evidence type="ECO:0000256" key="3">
    <source>
        <dbReference type="ARBA" id="ARBA00023242"/>
    </source>
</evidence>
<dbReference type="GO" id="GO:0044613">
    <property type="term" value="C:nuclear pore central transport channel"/>
    <property type="evidence" value="ECO:0007669"/>
    <property type="project" value="TreeGrafter"/>
</dbReference>
<evidence type="ECO:0000313" key="8">
    <source>
        <dbReference type="Proteomes" id="UP000265703"/>
    </source>
</evidence>
<keyword evidence="2" id="KW-0813">Transport</keyword>
<protein>
    <submittedName>
        <fullName evidence="7">Nucleoporin complex subunit 54-domain-containing protein</fullName>
    </submittedName>
</protein>
<feature type="domain" description="Nucleoporin Nup54 alpha-helical" evidence="6">
    <location>
        <begin position="333"/>
        <end position="454"/>
    </location>
</feature>
<sequence>MSSFGRFPSSTGTSPFGASTATTSPFGSTSTGGFGNYSAATPFGGGGFGFGAQQPSTTTRPAFGFGGSVGFGQSTSQPSGFGFGQTTQPASGGFGFGFGQQTTTQPAGFGFGATKPGGFGFGQTTAGGFGFGQPTSQPTGFGFGQTTTQPTGFGFSSTKPGGFGSGFGQTTQATAFGFGQTTQPTGFGSSQSGFGFGQSSQPSSGFGFGQASQSGFGFGNSSQPGMFSFGQTSQSTAGSQSNLGGFGLSTQPGTSIVPAFGVGTGAGTLQQTGLITTQPGQQLQHRTPVQELNELMNSWNTYSPQCRFVTYFFNLSNPGSAQYFQPQQQQRWTQELWEEAQKNNPDKTIMMPIVAVGFEDLKKRIMEHLNGKNEINAKLKEIGNKIEKLQIKHNLETSVNLENQKRKHMELTQRVIKLMKRIQVVRLRGNLIRSSEEQLKGRLEEIKQNLLRPMVKLDHIKTQYSILKLHWDNREPSVAHKYNTVDANQLDNIVKVLGAEHTGIVHGIDTLKKDSKDVDLVIKNLNEVARSLKP</sequence>
<evidence type="ECO:0000256" key="1">
    <source>
        <dbReference type="ARBA" id="ARBA00004123"/>
    </source>
</evidence>
<keyword evidence="4" id="KW-0175">Coiled coil</keyword>
<feature type="compositionally biased region" description="Polar residues" evidence="5">
    <location>
        <begin position="74"/>
        <end position="87"/>
    </location>
</feature>
<evidence type="ECO:0000259" key="6">
    <source>
        <dbReference type="Pfam" id="PF13874"/>
    </source>
</evidence>
<dbReference type="InterPro" id="IPR025712">
    <property type="entry name" value="Nup54_alpha-helical_dom"/>
</dbReference>
<feature type="region of interest" description="Disordered" evidence="5">
    <location>
        <begin position="132"/>
        <end position="247"/>
    </location>
</feature>
<dbReference type="PANTHER" id="PTHR13000:SF0">
    <property type="entry name" value="NUCLEOPORIN P54"/>
    <property type="match status" value="1"/>
</dbReference>
<name>A0A397TS26_9GLOM</name>
<dbReference type="Pfam" id="PF13874">
    <property type="entry name" value="Nup54"/>
    <property type="match status" value="1"/>
</dbReference>
<keyword evidence="3" id="KW-0539">Nucleus</keyword>